<dbReference type="OrthoDB" id="23397at2157"/>
<dbReference type="PANTHER" id="PTHR43030:SF1">
    <property type="entry name" value="PHOSPHOENOLPYRUVATE SYNTHASE"/>
    <property type="match status" value="1"/>
</dbReference>
<reference evidence="15 16" key="1">
    <citation type="submission" date="2020-02" db="EMBL/GenBank/DDBJ databases">
        <title>Comparative genome analysis reveals the metabolism and evolution of the thermophilic archaeal genus Metallosphaera.</title>
        <authorList>
            <person name="Jiang C."/>
        </authorList>
    </citation>
    <scope>NUCLEOTIDE SEQUENCE [LARGE SCALE GENOMIC DNA]</scope>
    <source>
        <strain evidence="15 16">Ric-A</strain>
    </source>
</reference>
<evidence type="ECO:0000259" key="14">
    <source>
        <dbReference type="Pfam" id="PF01326"/>
    </source>
</evidence>
<dbReference type="Gene3D" id="3.30.1490.20">
    <property type="entry name" value="ATP-grasp fold, A domain"/>
    <property type="match status" value="1"/>
</dbReference>
<keyword evidence="11" id="KW-0460">Magnesium</keyword>
<evidence type="ECO:0000256" key="6">
    <source>
        <dbReference type="ARBA" id="ARBA00022679"/>
    </source>
</evidence>
<proteinExistence type="inferred from homology"/>
<evidence type="ECO:0000256" key="13">
    <source>
        <dbReference type="ARBA" id="ARBA00047700"/>
    </source>
</evidence>
<evidence type="ECO:0000256" key="8">
    <source>
        <dbReference type="ARBA" id="ARBA00022741"/>
    </source>
</evidence>
<evidence type="ECO:0000256" key="11">
    <source>
        <dbReference type="ARBA" id="ARBA00022842"/>
    </source>
</evidence>
<dbReference type="InterPro" id="IPR002192">
    <property type="entry name" value="PPDK_AMP/ATP-bd"/>
</dbReference>
<comment type="similarity">
    <text evidence="4">Belongs to the PEP-utilizing enzyme family.</text>
</comment>
<dbReference type="GO" id="GO:0006094">
    <property type="term" value="P:gluconeogenesis"/>
    <property type="evidence" value="ECO:0007669"/>
    <property type="project" value="UniProtKB-UniPathway"/>
</dbReference>
<accession>A0A6N0NXW6</accession>
<feature type="domain" description="Pyruvate phosphate dikinase AMP/ATP-binding" evidence="14">
    <location>
        <begin position="3"/>
        <end position="293"/>
    </location>
</feature>
<dbReference type="GO" id="GO:0005524">
    <property type="term" value="F:ATP binding"/>
    <property type="evidence" value="ECO:0007669"/>
    <property type="project" value="UniProtKB-KW"/>
</dbReference>
<evidence type="ECO:0000313" key="16">
    <source>
        <dbReference type="Proteomes" id="UP000509301"/>
    </source>
</evidence>
<evidence type="ECO:0000256" key="5">
    <source>
        <dbReference type="ARBA" id="ARBA00011996"/>
    </source>
</evidence>
<dbReference type="Proteomes" id="UP000509301">
    <property type="component" value="Chromosome"/>
</dbReference>
<dbReference type="RefSeq" id="WP_174632642.1">
    <property type="nucleotide sequence ID" value="NZ_CP049074.1"/>
</dbReference>
<dbReference type="Gene3D" id="3.30.470.20">
    <property type="entry name" value="ATP-grasp fold, B domain"/>
    <property type="match status" value="1"/>
</dbReference>
<evidence type="ECO:0000256" key="10">
    <source>
        <dbReference type="ARBA" id="ARBA00022840"/>
    </source>
</evidence>
<gene>
    <name evidence="15" type="ORF">GWK48_06970</name>
</gene>
<dbReference type="Pfam" id="PF01326">
    <property type="entry name" value="PPDK_N"/>
    <property type="match status" value="1"/>
</dbReference>
<name>A0A6N0NXW6_9CREN</name>
<evidence type="ECO:0000256" key="2">
    <source>
        <dbReference type="ARBA" id="ARBA00002988"/>
    </source>
</evidence>
<dbReference type="UniPathway" id="UPA00138"/>
<dbReference type="InterPro" id="IPR013815">
    <property type="entry name" value="ATP_grasp_subdomain_1"/>
</dbReference>
<keyword evidence="9 15" id="KW-0418">Kinase</keyword>
<dbReference type="GeneID" id="55641678"/>
<comment type="pathway">
    <text evidence="3">Carbohydrate biosynthesis; gluconeogenesis.</text>
</comment>
<keyword evidence="6" id="KW-0808">Transferase</keyword>
<keyword evidence="8" id="KW-0547">Nucleotide-binding</keyword>
<dbReference type="SUPFAM" id="SSF56059">
    <property type="entry name" value="Glutathione synthetase ATP-binding domain-like"/>
    <property type="match status" value="1"/>
</dbReference>
<organism evidence="15 16">
    <name type="scientific">Metallosphaera tengchongensis</name>
    <dbReference type="NCBI Taxonomy" id="1532350"/>
    <lineage>
        <taxon>Archaea</taxon>
        <taxon>Thermoproteota</taxon>
        <taxon>Thermoprotei</taxon>
        <taxon>Sulfolobales</taxon>
        <taxon>Sulfolobaceae</taxon>
        <taxon>Metallosphaera</taxon>
    </lineage>
</organism>
<dbReference type="GO" id="GO:0046872">
    <property type="term" value="F:metal ion binding"/>
    <property type="evidence" value="ECO:0007669"/>
    <property type="project" value="UniProtKB-KW"/>
</dbReference>
<comment type="catalytic activity">
    <reaction evidence="13">
        <text>pyruvate + ATP + H2O = phosphoenolpyruvate + AMP + phosphate + 2 H(+)</text>
        <dbReference type="Rhea" id="RHEA:11364"/>
        <dbReference type="ChEBI" id="CHEBI:15361"/>
        <dbReference type="ChEBI" id="CHEBI:15377"/>
        <dbReference type="ChEBI" id="CHEBI:15378"/>
        <dbReference type="ChEBI" id="CHEBI:30616"/>
        <dbReference type="ChEBI" id="CHEBI:43474"/>
        <dbReference type="ChEBI" id="CHEBI:58702"/>
        <dbReference type="ChEBI" id="CHEBI:456215"/>
        <dbReference type="EC" id="2.7.9.2"/>
    </reaction>
</comment>
<evidence type="ECO:0000256" key="4">
    <source>
        <dbReference type="ARBA" id="ARBA00007837"/>
    </source>
</evidence>
<dbReference type="KEGG" id="mten:GWK48_06970"/>
<dbReference type="EC" id="2.7.9.2" evidence="5"/>
<dbReference type="PANTHER" id="PTHR43030">
    <property type="entry name" value="PHOSPHOENOLPYRUVATE SYNTHASE"/>
    <property type="match status" value="1"/>
</dbReference>
<evidence type="ECO:0000313" key="15">
    <source>
        <dbReference type="EMBL" id="QKR01055.1"/>
    </source>
</evidence>
<keyword evidence="10" id="KW-0067">ATP-binding</keyword>
<comment type="cofactor">
    <cofactor evidence="1">
        <name>Mg(2+)</name>
        <dbReference type="ChEBI" id="CHEBI:18420"/>
    </cofactor>
</comment>
<sequence>MVRSVGRKAAYLGELTRLGIRIPWGFVITRSAFRRFMDIAKDTVSDALKGVNLDDPRDLSRRYERIKEIMTQIDLPMDISLEIDQHVREISTDFVAVRPTFTSGISGPSFAGEVDSFLYVNKADIPFFLKQAWANYFSPKALAYRVARGDSIDIAVLIQEMVDPDSAGTVFTIHPVTGNPNWVVIESSWGLGQVVTRGLVTPDRFTLPKRDRIIAERYIGNKHLMLRFDPSYRGIREIPLGGKALEPSLEDEKVIELANLAIRIEEHFGKHVNLEWALQDRKLYILEVRGIKTMWEDI</sequence>
<keyword evidence="16" id="KW-1185">Reference proteome</keyword>
<protein>
    <recommendedName>
        <fullName evidence="5">pyruvate, water dikinase</fullName>
        <ecNumber evidence="5">2.7.9.2</ecNumber>
    </recommendedName>
    <alternativeName>
        <fullName evidence="12">Pyruvate, water dikinase</fullName>
    </alternativeName>
</protein>
<evidence type="ECO:0000256" key="9">
    <source>
        <dbReference type="ARBA" id="ARBA00022777"/>
    </source>
</evidence>
<evidence type="ECO:0000256" key="7">
    <source>
        <dbReference type="ARBA" id="ARBA00022723"/>
    </source>
</evidence>
<evidence type="ECO:0000256" key="3">
    <source>
        <dbReference type="ARBA" id="ARBA00004742"/>
    </source>
</evidence>
<evidence type="ECO:0000256" key="1">
    <source>
        <dbReference type="ARBA" id="ARBA00001946"/>
    </source>
</evidence>
<dbReference type="EMBL" id="CP049074">
    <property type="protein sequence ID" value="QKR01055.1"/>
    <property type="molecule type" value="Genomic_DNA"/>
</dbReference>
<dbReference type="GO" id="GO:0008986">
    <property type="term" value="F:pyruvate, water dikinase activity"/>
    <property type="evidence" value="ECO:0007669"/>
    <property type="project" value="UniProtKB-EC"/>
</dbReference>
<dbReference type="InterPro" id="IPR006319">
    <property type="entry name" value="PEP_synth"/>
</dbReference>
<keyword evidence="7" id="KW-0479">Metal-binding</keyword>
<comment type="function">
    <text evidence="2">Catalyzes the phosphorylation of pyruvate to phosphoenolpyruvate.</text>
</comment>
<dbReference type="AlphaFoldDB" id="A0A6N0NXW6"/>
<evidence type="ECO:0000256" key="12">
    <source>
        <dbReference type="ARBA" id="ARBA00033470"/>
    </source>
</evidence>
<keyword evidence="15" id="KW-0670">Pyruvate</keyword>